<dbReference type="AlphaFoldDB" id="G0IWX5"/>
<reference evidence="2" key="1">
    <citation type="submission" date="2011-07" db="EMBL/GenBank/DDBJ databases">
        <title>The complete genome of Cyclobacterium marinum DSM 745.</title>
        <authorList>
            <person name="Lucas S."/>
            <person name="Han J."/>
            <person name="Lapidus A."/>
            <person name="Bruce D."/>
            <person name="Goodwin L."/>
            <person name="Pitluck S."/>
            <person name="Peters L."/>
            <person name="Kyrpides N."/>
            <person name="Mavromatis K."/>
            <person name="Ivanova N."/>
            <person name="Ovchinnikova G."/>
            <person name="Chertkov O."/>
            <person name="Detter J.C."/>
            <person name="Tapia R."/>
            <person name="Han C."/>
            <person name="Land M."/>
            <person name="Hauser L."/>
            <person name="Markowitz V."/>
            <person name="Cheng J.-F."/>
            <person name="Hugenholtz P."/>
            <person name="Woyke T."/>
            <person name="Wu D."/>
            <person name="Tindall B."/>
            <person name="Schuetze A."/>
            <person name="Brambilla E."/>
            <person name="Klenk H.-P."/>
            <person name="Eisen J.A."/>
        </authorList>
    </citation>
    <scope>NUCLEOTIDE SEQUENCE [LARGE SCALE GENOMIC DNA]</scope>
    <source>
        <strain evidence="2">ATCC 25205 / DSM 745 / LMG 13164 / NCIMB 1802</strain>
    </source>
</reference>
<dbReference type="OrthoDB" id="794757at2"/>
<name>G0IWX5_CYCMS</name>
<protein>
    <recommendedName>
        <fullName evidence="3">Lipoprotein</fullName>
    </recommendedName>
</protein>
<dbReference type="STRING" id="880070.Cycma_1121"/>
<accession>G0IWX5</accession>
<keyword evidence="2" id="KW-1185">Reference proteome</keyword>
<dbReference type="KEGG" id="cmr:Cycma_1121"/>
<evidence type="ECO:0000313" key="1">
    <source>
        <dbReference type="EMBL" id="AEL24893.1"/>
    </source>
</evidence>
<evidence type="ECO:0000313" key="2">
    <source>
        <dbReference type="Proteomes" id="UP000001635"/>
    </source>
</evidence>
<sequence>MCNCQKVLFLLIALGSLVSCNEEEKVVFANPTQIETYFPISDFLAENIGKLTSAEVRKKIRFNDETESVNFVMDSLTWRQEMDFFFQADINKAALAASYETEETTDLLIHQLKPGEKGDIKRIEVKKQSGKVVEIVILSIINNLFYKSTVEGKIIIEDEQIDAYYLSGDQKVWFLPGTKLQVEAEVI</sequence>
<dbReference type="HOGENOM" id="CLU_121883_0_0_10"/>
<proteinExistence type="predicted"/>
<organism evidence="1 2">
    <name type="scientific">Cyclobacterium marinum (strain ATCC 25205 / DSM 745 / LMG 13164 / NCIMB 1802)</name>
    <name type="common">Flectobacillus marinus</name>
    <dbReference type="NCBI Taxonomy" id="880070"/>
    <lineage>
        <taxon>Bacteria</taxon>
        <taxon>Pseudomonadati</taxon>
        <taxon>Bacteroidota</taxon>
        <taxon>Cytophagia</taxon>
        <taxon>Cytophagales</taxon>
        <taxon>Cyclobacteriaceae</taxon>
        <taxon>Cyclobacterium</taxon>
    </lineage>
</organism>
<dbReference type="eggNOG" id="ENOG5033KES">
    <property type="taxonomic scope" value="Bacteria"/>
</dbReference>
<gene>
    <name evidence="1" type="ordered locus">Cycma_1121</name>
</gene>
<dbReference type="PROSITE" id="PS51257">
    <property type="entry name" value="PROKAR_LIPOPROTEIN"/>
    <property type="match status" value="1"/>
</dbReference>
<evidence type="ECO:0008006" key="3">
    <source>
        <dbReference type="Google" id="ProtNLM"/>
    </source>
</evidence>
<dbReference type="EMBL" id="CP002955">
    <property type="protein sequence ID" value="AEL24893.1"/>
    <property type="molecule type" value="Genomic_DNA"/>
</dbReference>
<dbReference type="RefSeq" id="WP_014019190.1">
    <property type="nucleotide sequence ID" value="NC_015914.1"/>
</dbReference>
<dbReference type="Proteomes" id="UP000001635">
    <property type="component" value="Chromosome"/>
</dbReference>